<name>A0AA51YK28_9EURY</name>
<feature type="region of interest" description="Disordered" evidence="6">
    <location>
        <begin position="27"/>
        <end position="47"/>
    </location>
</feature>
<dbReference type="Gene3D" id="3.30.450.20">
    <property type="entry name" value="PAS domain"/>
    <property type="match status" value="4"/>
</dbReference>
<gene>
    <name evidence="8" type="ORF">RE474_05840</name>
</gene>
<protein>
    <submittedName>
        <fullName evidence="8">Cache domain-containing protein</fullName>
    </submittedName>
</protein>
<dbReference type="InterPro" id="IPR004010">
    <property type="entry name" value="Double_Cache_2"/>
</dbReference>
<dbReference type="PROSITE" id="PS51257">
    <property type="entry name" value="PROKAR_LIPOPROTEIN"/>
    <property type="match status" value="1"/>
</dbReference>
<reference evidence="8 9" key="1">
    <citation type="submission" date="2023-08" db="EMBL/GenBank/DDBJ databases">
        <title>Methanolobus mangrovi sp. nov. and Methanolobus sediminis sp. nov, two novel methylotrophic methanogens isolated from mangrove sediments in China.</title>
        <authorList>
            <person name="Zhou J."/>
        </authorList>
    </citation>
    <scope>NUCLEOTIDE SEQUENCE [LARGE SCALE GENOMIC DNA]</scope>
    <source>
        <strain evidence="8 9">FTZ6</strain>
    </source>
</reference>
<keyword evidence="9" id="KW-1185">Reference proteome</keyword>
<organism evidence="8 9">
    <name type="scientific">Methanolobus sediminis</name>
    <dbReference type="NCBI Taxonomy" id="3072978"/>
    <lineage>
        <taxon>Archaea</taxon>
        <taxon>Methanobacteriati</taxon>
        <taxon>Methanobacteriota</taxon>
        <taxon>Stenosarchaea group</taxon>
        <taxon>Methanomicrobia</taxon>
        <taxon>Methanosarcinales</taxon>
        <taxon>Methanosarcinaceae</taxon>
        <taxon>Methanolobus</taxon>
    </lineage>
</organism>
<evidence type="ECO:0000256" key="6">
    <source>
        <dbReference type="SAM" id="MobiDB-lite"/>
    </source>
</evidence>
<dbReference type="EMBL" id="CP133592">
    <property type="protein sequence ID" value="WMW26231.1"/>
    <property type="molecule type" value="Genomic_DNA"/>
</dbReference>
<dbReference type="SMART" id="SM01049">
    <property type="entry name" value="Cache_2"/>
    <property type="match status" value="4"/>
</dbReference>
<accession>A0AA51YK28</accession>
<evidence type="ECO:0000256" key="1">
    <source>
        <dbReference type="ARBA" id="ARBA00004651"/>
    </source>
</evidence>
<feature type="domain" description="Single Cache" evidence="7">
    <location>
        <begin position="185"/>
        <end position="269"/>
    </location>
</feature>
<dbReference type="KEGG" id="mseb:RE474_05840"/>
<sequence length="612" mass="67361">MKSITILFTVALVLIVVLGAGCTDTDTTLPQNQSEAATTDSLSPAKNSTVSPAELVAFVERAYEYAHVHGQEAALREFNDQNGQFVDGELYIFAYDLEGNTLALPFQPELIGTNRWNITDENGIAFIQDLAAAAKSDKGFSSYLYVDPADEFTVKQKLSYVMMVDKEWFIGAGIYDPDEDSPVVRIGTDPQIRGELESFVGEAIEYARTNGKDAAIAEFNDRNGTFIRDNLYIYAFDYNGTTLALPYQPQLLGTDLSGLQDPYGVNYTRVEILLVQQGGGFIFYHYYNPAHDLTIEPKMSYVQKVDDTWWLGAGIYLSDVKQVMTVNDLAEFVEDASEYAVAAGEQAALSEFSKKDGQFSRDNVYIYAYDYNGTLLAHPYQPEAVGTNRLNWSDARGLPMIRIAESTASNGGGFIAYLYPAPEDGVIDEKALDSYEPKIGYVAPAGENCWIGSGIYFSDMVSAGSGRPEVISEMIGLVEDCAVYGREEGSVKAFAEISNQSGMFVDDEGHYIYAYDYEGTLLAHPYLPELIGSNLIEKRDQFGMETIRALAETARSGGGYVVFIWPNPDNENMDELKIGYVLPVNDTWWVGSGVYLSEITGEDSSLSSSVSG</sequence>
<dbReference type="InterPro" id="IPR033480">
    <property type="entry name" value="sCache_2"/>
</dbReference>
<dbReference type="Pfam" id="PF17200">
    <property type="entry name" value="sCache_2"/>
    <property type="match status" value="2"/>
</dbReference>
<feature type="domain" description="Single Cache" evidence="7">
    <location>
        <begin position="471"/>
        <end position="548"/>
    </location>
</feature>
<evidence type="ECO:0000256" key="3">
    <source>
        <dbReference type="ARBA" id="ARBA00022692"/>
    </source>
</evidence>
<evidence type="ECO:0000256" key="4">
    <source>
        <dbReference type="ARBA" id="ARBA00022989"/>
    </source>
</evidence>
<proteinExistence type="predicted"/>
<dbReference type="Pfam" id="PF08269">
    <property type="entry name" value="dCache_2"/>
    <property type="match status" value="1"/>
</dbReference>
<evidence type="ECO:0000259" key="7">
    <source>
        <dbReference type="SMART" id="SM01049"/>
    </source>
</evidence>
<keyword evidence="3" id="KW-0812">Transmembrane</keyword>
<dbReference type="RefSeq" id="WP_309312027.1">
    <property type="nucleotide sequence ID" value="NZ_CP133592.1"/>
</dbReference>
<keyword evidence="5" id="KW-0472">Membrane</keyword>
<evidence type="ECO:0000256" key="2">
    <source>
        <dbReference type="ARBA" id="ARBA00022475"/>
    </source>
</evidence>
<dbReference type="GO" id="GO:0005886">
    <property type="term" value="C:plasma membrane"/>
    <property type="evidence" value="ECO:0007669"/>
    <property type="project" value="UniProtKB-SubCell"/>
</dbReference>
<dbReference type="AlphaFoldDB" id="A0AA51YK28"/>
<comment type="subcellular location">
    <subcellularLocation>
        <location evidence="1">Cell membrane</location>
        <topology evidence="1">Multi-pass membrane protein</topology>
    </subcellularLocation>
</comment>
<dbReference type="GeneID" id="84232219"/>
<evidence type="ECO:0000256" key="5">
    <source>
        <dbReference type="ARBA" id="ARBA00023136"/>
    </source>
</evidence>
<evidence type="ECO:0000313" key="9">
    <source>
        <dbReference type="Proteomes" id="UP001182908"/>
    </source>
</evidence>
<keyword evidence="4" id="KW-1133">Transmembrane helix</keyword>
<evidence type="ECO:0000313" key="8">
    <source>
        <dbReference type="EMBL" id="WMW26231.1"/>
    </source>
</evidence>
<feature type="domain" description="Single Cache" evidence="7">
    <location>
        <begin position="321"/>
        <end position="402"/>
    </location>
</feature>
<keyword evidence="2" id="KW-1003">Cell membrane</keyword>
<dbReference type="Proteomes" id="UP001182908">
    <property type="component" value="Chromosome"/>
</dbReference>
<feature type="domain" description="Single Cache" evidence="7">
    <location>
        <begin position="46"/>
        <end position="128"/>
    </location>
</feature>